<dbReference type="Pfam" id="PF03559">
    <property type="entry name" value="Hexose_dehydrat"/>
    <property type="match status" value="2"/>
</dbReference>
<dbReference type="RefSeq" id="WP_387895585.1">
    <property type="nucleotide sequence ID" value="NZ_JBIAPK010000003.1"/>
</dbReference>
<feature type="domain" description="dTDP-4-dehydro-6-deoxy-alpha-D-glucopyranose 2,3-dehydratase" evidence="1">
    <location>
        <begin position="255"/>
        <end position="458"/>
    </location>
</feature>
<dbReference type="Proteomes" id="UP001601976">
    <property type="component" value="Unassembled WGS sequence"/>
</dbReference>
<accession>A0ABW6RDQ3</accession>
<keyword evidence="3" id="KW-1185">Reference proteome</keyword>
<comment type="caution">
    <text evidence="2">The sequence shown here is derived from an EMBL/GenBank/DDBJ whole genome shotgun (WGS) entry which is preliminary data.</text>
</comment>
<sequence length="467" mass="51229">MSPKLAAATVLRPRQDAGPAGRIARSAATAQGAHLAPGEFHAWFAQRRAAHPFRVDRIPFAELEGWSTQRDTGNLVHRSGRFFSVEGLAVSVDGGPDGWHQPVIRQPETGILGILVKEFDGVLHCLMQAKMEPGNPNLLQLSPTVQATRSNYTKVHRGADVKYIEYFTRPERGAVLADVLQSEHGSWFLHKHNRNVIVEATGDVPPDDDFRWLTLGQIAELLRLDNVVNMDARTVLSCVPRTAAQSEPAALHSDAELRSWLTEARARHDVHAERVPLAGLPGWARDDSSIHHLEGRYFEVVAASVQAGSREVTGWTQPLIRPRGRGVVAFLTRRINGVPHLLAHARTEGGLRGTVEIAPTVMYTPDNYADVAAADRPPFLDLALSADPARVRYEATHSEEGGRFLDAQSRYLVIEAEEGQAPLDAPEGYRWLTPGQLSLFVQQGHCVNVQARTLMACLDAIGYGTDG</sequence>
<organism evidence="2 3">
    <name type="scientific">Streptomyces flavidovirens</name>
    <dbReference type="NCBI Taxonomy" id="67298"/>
    <lineage>
        <taxon>Bacteria</taxon>
        <taxon>Bacillati</taxon>
        <taxon>Actinomycetota</taxon>
        <taxon>Actinomycetes</taxon>
        <taxon>Kitasatosporales</taxon>
        <taxon>Streptomycetaceae</taxon>
        <taxon>Streptomyces</taxon>
    </lineage>
</organism>
<evidence type="ECO:0000259" key="1">
    <source>
        <dbReference type="Pfam" id="PF03559"/>
    </source>
</evidence>
<evidence type="ECO:0000313" key="3">
    <source>
        <dbReference type="Proteomes" id="UP001601976"/>
    </source>
</evidence>
<proteinExistence type="predicted"/>
<dbReference type="InterPro" id="IPR038153">
    <property type="entry name" value="EvaA-like_sf"/>
</dbReference>
<protein>
    <submittedName>
        <fullName evidence="2">NDP-hexose 2,3-dehydratase family protein</fullName>
    </submittedName>
</protein>
<name>A0ABW6RDQ3_9ACTN</name>
<evidence type="ECO:0000313" key="2">
    <source>
        <dbReference type="EMBL" id="MFF3339654.1"/>
    </source>
</evidence>
<feature type="domain" description="dTDP-4-dehydro-6-deoxy-alpha-D-glucopyranose 2,3-dehydratase" evidence="1">
    <location>
        <begin position="39"/>
        <end position="239"/>
    </location>
</feature>
<dbReference type="InterPro" id="IPR005212">
    <property type="entry name" value="EvaA-like"/>
</dbReference>
<dbReference type="Gene3D" id="3.90.79.40">
    <property type="entry name" value="EvaA sugar 2,3-dehydratase subunit"/>
    <property type="match status" value="2"/>
</dbReference>
<gene>
    <name evidence="2" type="ORF">ACFYWW_13115</name>
</gene>
<dbReference type="EMBL" id="JBIAPK010000003">
    <property type="protein sequence ID" value="MFF3339654.1"/>
    <property type="molecule type" value="Genomic_DNA"/>
</dbReference>
<reference evidence="2 3" key="1">
    <citation type="submission" date="2024-10" db="EMBL/GenBank/DDBJ databases">
        <title>The Natural Products Discovery Center: Release of the First 8490 Sequenced Strains for Exploring Actinobacteria Biosynthetic Diversity.</title>
        <authorList>
            <person name="Kalkreuter E."/>
            <person name="Kautsar S.A."/>
            <person name="Yang D."/>
            <person name="Bader C.D."/>
            <person name="Teijaro C.N."/>
            <person name="Fluegel L."/>
            <person name="Davis C.M."/>
            <person name="Simpson J.R."/>
            <person name="Lauterbach L."/>
            <person name="Steele A.D."/>
            <person name="Gui C."/>
            <person name="Meng S."/>
            <person name="Li G."/>
            <person name="Viehrig K."/>
            <person name="Ye F."/>
            <person name="Su P."/>
            <person name="Kiefer A.F."/>
            <person name="Nichols A."/>
            <person name="Cepeda A.J."/>
            <person name="Yan W."/>
            <person name="Fan B."/>
            <person name="Jiang Y."/>
            <person name="Adhikari A."/>
            <person name="Zheng C.-J."/>
            <person name="Schuster L."/>
            <person name="Cowan T.M."/>
            <person name="Smanski M.J."/>
            <person name="Chevrette M.G."/>
            <person name="De Carvalho L.P.S."/>
            <person name="Shen B."/>
        </authorList>
    </citation>
    <scope>NUCLEOTIDE SEQUENCE [LARGE SCALE GENOMIC DNA]</scope>
    <source>
        <strain evidence="2 3">NPDC003029</strain>
    </source>
</reference>